<comment type="caution">
    <text evidence="7">The sequence shown here is derived from an EMBL/GenBank/DDBJ whole genome shotgun (WGS) entry which is preliminary data.</text>
</comment>
<dbReference type="InterPro" id="IPR050283">
    <property type="entry name" value="E-box_TF_Regulators"/>
</dbReference>
<evidence type="ECO:0000259" key="6">
    <source>
        <dbReference type="PROSITE" id="PS50888"/>
    </source>
</evidence>
<dbReference type="InterPro" id="IPR011598">
    <property type="entry name" value="bHLH_dom"/>
</dbReference>
<dbReference type="GO" id="GO:0000977">
    <property type="term" value="F:RNA polymerase II transcription regulatory region sequence-specific DNA binding"/>
    <property type="evidence" value="ECO:0007669"/>
    <property type="project" value="TreeGrafter"/>
</dbReference>
<keyword evidence="3" id="KW-0238">DNA-binding</keyword>
<dbReference type="Pfam" id="PF00010">
    <property type="entry name" value="HLH"/>
    <property type="match status" value="1"/>
</dbReference>
<dbReference type="EMBL" id="LNIX01000002">
    <property type="protein sequence ID" value="OXA60017.1"/>
    <property type="molecule type" value="Genomic_DNA"/>
</dbReference>
<dbReference type="InterPro" id="IPR036638">
    <property type="entry name" value="HLH_DNA-bd_sf"/>
</dbReference>
<evidence type="ECO:0000256" key="3">
    <source>
        <dbReference type="ARBA" id="ARBA00023125"/>
    </source>
</evidence>
<evidence type="ECO:0000256" key="2">
    <source>
        <dbReference type="ARBA" id="ARBA00022902"/>
    </source>
</evidence>
<evidence type="ECO:0000256" key="4">
    <source>
        <dbReference type="ARBA" id="ARBA00023242"/>
    </source>
</evidence>
<evidence type="ECO:0000313" key="8">
    <source>
        <dbReference type="Proteomes" id="UP000198287"/>
    </source>
</evidence>
<protein>
    <submittedName>
        <fullName evidence="7">Achaete-scute 3</fullName>
    </submittedName>
</protein>
<dbReference type="Gene3D" id="4.10.280.10">
    <property type="entry name" value="Helix-loop-helix DNA-binding domain"/>
    <property type="match status" value="1"/>
</dbReference>
<feature type="region of interest" description="Disordered" evidence="5">
    <location>
        <begin position="76"/>
        <end position="110"/>
    </location>
</feature>
<evidence type="ECO:0000256" key="1">
    <source>
        <dbReference type="ARBA" id="ARBA00004123"/>
    </source>
</evidence>
<feature type="region of interest" description="Disordered" evidence="5">
    <location>
        <begin position="236"/>
        <end position="255"/>
    </location>
</feature>
<dbReference type="SMART" id="SM00353">
    <property type="entry name" value="HLH"/>
    <property type="match status" value="1"/>
</dbReference>
<dbReference type="CDD" id="cd19723">
    <property type="entry name" value="bHLH_TS_ASCL1_like"/>
    <property type="match status" value="1"/>
</dbReference>
<name>A0A226ES83_FOLCA</name>
<dbReference type="OrthoDB" id="5976910at2759"/>
<dbReference type="PANTHER" id="PTHR23349:SF108">
    <property type="entry name" value="BHLH DOMAIN-CONTAINING PROTEIN"/>
    <property type="match status" value="1"/>
</dbReference>
<dbReference type="GO" id="GO:0046983">
    <property type="term" value="F:protein dimerization activity"/>
    <property type="evidence" value="ECO:0007669"/>
    <property type="project" value="InterPro"/>
</dbReference>
<dbReference type="PANTHER" id="PTHR23349">
    <property type="entry name" value="BASIC HELIX-LOOP-HELIX TRANSCRIPTION FACTOR, TWIST"/>
    <property type="match status" value="1"/>
</dbReference>
<dbReference type="AlphaFoldDB" id="A0A226ES83"/>
<feature type="compositionally biased region" description="Low complexity" evidence="5">
    <location>
        <begin position="8"/>
        <end position="20"/>
    </location>
</feature>
<keyword evidence="2" id="KW-0524">Neurogenesis</keyword>
<keyword evidence="4" id="KW-0539">Nucleus</keyword>
<organism evidence="7 8">
    <name type="scientific">Folsomia candida</name>
    <name type="common">Springtail</name>
    <dbReference type="NCBI Taxonomy" id="158441"/>
    <lineage>
        <taxon>Eukaryota</taxon>
        <taxon>Metazoa</taxon>
        <taxon>Ecdysozoa</taxon>
        <taxon>Arthropoda</taxon>
        <taxon>Hexapoda</taxon>
        <taxon>Collembola</taxon>
        <taxon>Entomobryomorpha</taxon>
        <taxon>Isotomoidea</taxon>
        <taxon>Isotomidae</taxon>
        <taxon>Proisotominae</taxon>
        <taxon>Folsomia</taxon>
    </lineage>
</organism>
<dbReference type="GO" id="GO:0000981">
    <property type="term" value="F:DNA-binding transcription factor activity, RNA polymerase II-specific"/>
    <property type="evidence" value="ECO:0007669"/>
    <property type="project" value="TreeGrafter"/>
</dbReference>
<dbReference type="SUPFAM" id="SSF47459">
    <property type="entry name" value="HLH, helix-loop-helix DNA-binding domain"/>
    <property type="match status" value="1"/>
</dbReference>
<dbReference type="STRING" id="158441.A0A226ES83"/>
<dbReference type="GO" id="GO:0007399">
    <property type="term" value="P:nervous system development"/>
    <property type="evidence" value="ECO:0007669"/>
    <property type="project" value="UniProtKB-KW"/>
</dbReference>
<feature type="compositionally biased region" description="Gly residues" evidence="5">
    <location>
        <begin position="83"/>
        <end position="92"/>
    </location>
</feature>
<accession>A0A226ES83</accession>
<comment type="subcellular location">
    <subcellularLocation>
        <location evidence="1">Nucleus</location>
    </subcellularLocation>
</comment>
<reference evidence="7 8" key="1">
    <citation type="submission" date="2015-12" db="EMBL/GenBank/DDBJ databases">
        <title>The genome of Folsomia candida.</title>
        <authorList>
            <person name="Faddeeva A."/>
            <person name="Derks M.F."/>
            <person name="Anvar Y."/>
            <person name="Smit S."/>
            <person name="Van Straalen N."/>
            <person name="Roelofs D."/>
        </authorList>
    </citation>
    <scope>NUCLEOTIDE SEQUENCE [LARGE SCALE GENOMIC DNA]</scope>
    <source>
        <strain evidence="7 8">VU population</strain>
        <tissue evidence="7">Whole body</tissue>
    </source>
</reference>
<dbReference type="FunFam" id="4.10.280.10:FF:000029">
    <property type="entry name" value="Achaete-scute family bHLH transcription factor 1"/>
    <property type="match status" value="1"/>
</dbReference>
<sequence>MSTTQKYSSSPYSNNSNCSNILQPKRLNGVSTATGETGGLIVPRRILGQKGQLPVSQLSNQQLTTLLKNSPLLPPLEGFNSGTTGGESGGGHISHSTAPKRAPTTMAKRNARERNRVKQVNQGFQTLRQHIPESYRMKKMSKVDTLRCALDYIRNMKRVLQDDEFNDVGSSTMMLPLRSGDSVSPSSTSISFSSEDDDYLVAAFSGDFTSTSHASSPLGDQTELQNKSDLFGSSRLVLSSSSSSPPTGYNDENNDENLHLDVKLEQDQERAHCYEQQGICVSNPLIVMVGQDPTADLDETDNRV</sequence>
<gene>
    <name evidence="7" type="ORF">Fcan01_06346</name>
</gene>
<dbReference type="PROSITE" id="PS50888">
    <property type="entry name" value="BHLH"/>
    <property type="match status" value="1"/>
</dbReference>
<proteinExistence type="predicted"/>
<feature type="domain" description="BHLH" evidence="6">
    <location>
        <begin position="104"/>
        <end position="156"/>
    </location>
</feature>
<dbReference type="Proteomes" id="UP000198287">
    <property type="component" value="Unassembled WGS sequence"/>
</dbReference>
<keyword evidence="8" id="KW-1185">Reference proteome</keyword>
<evidence type="ECO:0000256" key="5">
    <source>
        <dbReference type="SAM" id="MobiDB-lite"/>
    </source>
</evidence>
<feature type="region of interest" description="Disordered" evidence="5">
    <location>
        <begin position="1"/>
        <end position="23"/>
    </location>
</feature>
<evidence type="ECO:0000313" key="7">
    <source>
        <dbReference type="EMBL" id="OXA60017.1"/>
    </source>
</evidence>
<dbReference type="GO" id="GO:0005634">
    <property type="term" value="C:nucleus"/>
    <property type="evidence" value="ECO:0007669"/>
    <property type="project" value="UniProtKB-SubCell"/>
</dbReference>